<evidence type="ECO:0000313" key="2">
    <source>
        <dbReference type="Proteomes" id="UP000046392"/>
    </source>
</evidence>
<accession>A0A0N5BB23</accession>
<proteinExistence type="predicted"/>
<sequence>MSLKRKAPEIEIEEEDDEVMIDDFGSDDDGDFGIKNTKSTDNDEDDDSEDSAQYDEEESEEETSSDEEGVVPNANMRNGKMKVVQLDSVKALNRKEKLAKASMRLTKREMVEKKREKIAHLKLGMVKPNYVKDRTKERNLAKIASFGVATLFNQVLDYKKQVTEDAEVKKEAKNIKIDRKYKEQLDALPRTANRFIVKPQRGEQKEEHKEEV</sequence>
<dbReference type="WBParaSite" id="SPAL_0000323600.1">
    <property type="protein sequence ID" value="SPAL_0000323600.1"/>
    <property type="gene ID" value="SPAL_0000323600"/>
</dbReference>
<reference evidence="3" key="1">
    <citation type="submission" date="2017-02" db="UniProtKB">
        <authorList>
            <consortium name="WormBaseParasite"/>
        </authorList>
    </citation>
    <scope>IDENTIFICATION</scope>
</reference>
<keyword evidence="2" id="KW-1185">Reference proteome</keyword>
<feature type="compositionally biased region" description="Acidic residues" evidence="1">
    <location>
        <begin position="42"/>
        <end position="69"/>
    </location>
</feature>
<evidence type="ECO:0000256" key="1">
    <source>
        <dbReference type="SAM" id="MobiDB-lite"/>
    </source>
</evidence>
<feature type="compositionally biased region" description="Acidic residues" evidence="1">
    <location>
        <begin position="10"/>
        <end position="31"/>
    </location>
</feature>
<dbReference type="Proteomes" id="UP000046392">
    <property type="component" value="Unplaced"/>
</dbReference>
<dbReference type="STRING" id="174720.A0A0N5BB23"/>
<feature type="region of interest" description="Disordered" evidence="1">
    <location>
        <begin position="1"/>
        <end position="81"/>
    </location>
</feature>
<name>A0A0N5BB23_STREA</name>
<organism evidence="2 3">
    <name type="scientific">Strongyloides papillosus</name>
    <name type="common">Intestinal threadworm</name>
    <dbReference type="NCBI Taxonomy" id="174720"/>
    <lineage>
        <taxon>Eukaryota</taxon>
        <taxon>Metazoa</taxon>
        <taxon>Ecdysozoa</taxon>
        <taxon>Nematoda</taxon>
        <taxon>Chromadorea</taxon>
        <taxon>Rhabditida</taxon>
        <taxon>Tylenchina</taxon>
        <taxon>Panagrolaimomorpha</taxon>
        <taxon>Strongyloidoidea</taxon>
        <taxon>Strongyloididae</taxon>
        <taxon>Strongyloides</taxon>
    </lineage>
</organism>
<evidence type="ECO:0000313" key="3">
    <source>
        <dbReference type="WBParaSite" id="SPAL_0000323600.1"/>
    </source>
</evidence>
<protein>
    <submittedName>
        <fullName evidence="3">RRP15-like protein</fullName>
    </submittedName>
</protein>
<dbReference type="AlphaFoldDB" id="A0A0N5BB23"/>